<sequence>MKKLYQVPEEVTHSYFYSESEDEVFIDDENMDSLHPVFSYEILYYNDGSHLGAPWGDPVSIRKVEGTLTELREKLNEAFSRRASVEVKGLMKKAAAQFIMYLFWSNGKPVNLLRLKEELQLLSIKPVNVAERLDFVLTQPSLFHSYKQLDQLFIEQTKQYAKNQALQKHRH</sequence>
<accession>A0A5D4KGX3</accession>
<reference evidence="3 4" key="1">
    <citation type="submission" date="2019-08" db="EMBL/GenBank/DDBJ databases">
        <title>Bacillus genomes from the desert of Cuatro Cienegas, Coahuila.</title>
        <authorList>
            <person name="Olmedo-Alvarez G."/>
        </authorList>
    </citation>
    <scope>NUCLEOTIDE SEQUENCE [LARGE SCALE GENOMIC DNA]</scope>
    <source>
        <strain evidence="3 4">CH40_1T</strain>
    </source>
</reference>
<evidence type="ECO:0000313" key="3">
    <source>
        <dbReference type="EMBL" id="TYR76492.1"/>
    </source>
</evidence>
<evidence type="ECO:0000256" key="1">
    <source>
        <dbReference type="SAM" id="Coils"/>
    </source>
</evidence>
<dbReference type="AlphaFoldDB" id="A0A5D4KGX3"/>
<protein>
    <recommendedName>
        <fullName evidence="2">YpoC-like domain-containing protein</fullName>
    </recommendedName>
</protein>
<organism evidence="3 4">
    <name type="scientific">Rossellomorea vietnamensis</name>
    <dbReference type="NCBI Taxonomy" id="218284"/>
    <lineage>
        <taxon>Bacteria</taxon>
        <taxon>Bacillati</taxon>
        <taxon>Bacillota</taxon>
        <taxon>Bacilli</taxon>
        <taxon>Bacillales</taxon>
        <taxon>Bacillaceae</taxon>
        <taxon>Rossellomorea</taxon>
    </lineage>
</organism>
<name>A0A5D4KGX3_9BACI</name>
<dbReference type="Pfam" id="PF21747">
    <property type="entry name" value="YpoC"/>
    <property type="match status" value="1"/>
</dbReference>
<feature type="domain" description="YpoC-like" evidence="2">
    <location>
        <begin position="67"/>
        <end position="168"/>
    </location>
</feature>
<dbReference type="Proteomes" id="UP000323317">
    <property type="component" value="Unassembled WGS sequence"/>
</dbReference>
<evidence type="ECO:0000313" key="4">
    <source>
        <dbReference type="Proteomes" id="UP000323317"/>
    </source>
</evidence>
<gene>
    <name evidence="3" type="ORF">FZC79_06310</name>
</gene>
<dbReference type="RefSeq" id="WP_148945982.1">
    <property type="nucleotide sequence ID" value="NZ_VTEH01000003.1"/>
</dbReference>
<proteinExistence type="predicted"/>
<evidence type="ECO:0000259" key="2">
    <source>
        <dbReference type="Pfam" id="PF21747"/>
    </source>
</evidence>
<feature type="coiled-coil region" evidence="1">
    <location>
        <begin position="61"/>
        <end position="88"/>
    </location>
</feature>
<comment type="caution">
    <text evidence="3">The sequence shown here is derived from an EMBL/GenBank/DDBJ whole genome shotgun (WGS) entry which is preliminary data.</text>
</comment>
<dbReference type="EMBL" id="VTEH01000003">
    <property type="protein sequence ID" value="TYR76492.1"/>
    <property type="molecule type" value="Genomic_DNA"/>
</dbReference>
<keyword evidence="1" id="KW-0175">Coiled coil</keyword>
<dbReference type="InterPro" id="IPR048427">
    <property type="entry name" value="YpoC"/>
</dbReference>